<keyword evidence="3" id="KW-0614">Plasmid</keyword>
<dbReference type="GO" id="GO:0003677">
    <property type="term" value="F:DNA binding"/>
    <property type="evidence" value="ECO:0007669"/>
    <property type="project" value="InterPro"/>
</dbReference>
<feature type="compositionally biased region" description="Low complexity" evidence="1">
    <location>
        <begin position="366"/>
        <end position="378"/>
    </location>
</feature>
<dbReference type="EMBL" id="KJ605395">
    <property type="protein sequence ID" value="AIU93566.1"/>
    <property type="molecule type" value="Genomic_DNA"/>
</dbReference>
<feature type="region of interest" description="Disordered" evidence="1">
    <location>
        <begin position="258"/>
        <end position="410"/>
    </location>
</feature>
<dbReference type="GO" id="GO:0006313">
    <property type="term" value="P:DNA transposition"/>
    <property type="evidence" value="ECO:0007669"/>
    <property type="project" value="InterPro"/>
</dbReference>
<accession>A0A097SPX1</accession>
<organism evidence="3">
    <name type="scientific">Rhodococcus sp. NS1</name>
    <dbReference type="NCBI Taxonomy" id="402236"/>
    <lineage>
        <taxon>Bacteria</taxon>
        <taxon>Bacillati</taxon>
        <taxon>Actinomycetota</taxon>
        <taxon>Actinomycetes</taxon>
        <taxon>Mycobacteriales</taxon>
        <taxon>Nocardiaceae</taxon>
        <taxon>Rhodococcus</taxon>
    </lineage>
</organism>
<reference evidence="3" key="1">
    <citation type="submission" date="2014-03" db="EMBL/GenBank/DDBJ databases">
        <authorList>
            <person name="Zhang G."/>
            <person name="Zhu L."/>
            <person name="Fang P."/>
        </authorList>
    </citation>
    <scope>NUCLEOTIDE SEQUENCE</scope>
    <source>
        <strain evidence="3">NS1</strain>
        <plasmid evidence="3">pNSL1</plasmid>
    </source>
</reference>
<gene>
    <name evidence="3" type="ORF">LRS1606.132</name>
</gene>
<dbReference type="InterPro" id="IPR002525">
    <property type="entry name" value="Transp_IS110-like_N"/>
</dbReference>
<dbReference type="InterPro" id="IPR047650">
    <property type="entry name" value="Transpos_IS110"/>
</dbReference>
<evidence type="ECO:0000313" key="3">
    <source>
        <dbReference type="EMBL" id="AIU93566.1"/>
    </source>
</evidence>
<geneLocation type="plasmid" evidence="3">
    <name>pNSL1</name>
</geneLocation>
<evidence type="ECO:0000256" key="1">
    <source>
        <dbReference type="SAM" id="MobiDB-lite"/>
    </source>
</evidence>
<dbReference type="AlphaFoldDB" id="A0A097SPX1"/>
<sequence length="429" mass="47106">MSINCGIDWAEAYHDVALVDENGTVLVRRRIDTGTAGLTALLEVIAENGGTPGTTPIAIETDKNLLVVALVEAGFTAYPINPRAVARYRERQGQAGGKSDPGDAAILANILRTDRAMHRPIPAISEHGRAIKALARQHQEAIWALHQTISRLRSVLLEFYPAALHAFPNLNHRAAVTVLSAAPTPASGRALTRRKVVAVLHHSGRRNDPDLVERILRELKTPALRQPPQVEEALGHAVAGLLDVISSMQQSVDNLGNALGREFDSTPTRGDPAVGSGAWSDSRRPGPGRGRRRSCTVRDGERVARVRRHRADHPHLGPIALRQSAKGPQQAPRRRLPLVGLRDPHQISRRTCPLRQTTSRRRPSQRRAAQPRQQAPRTHVVVSTTQRTLGRPRRLARPTNPVSPGGCLTPDPRGVSTFRWGRRGCIWRR</sequence>
<dbReference type="PANTHER" id="PTHR33055">
    <property type="entry name" value="TRANSPOSASE FOR INSERTION SEQUENCE ELEMENT IS1111A"/>
    <property type="match status" value="1"/>
</dbReference>
<name>A0A097SPX1_9NOCA</name>
<proteinExistence type="predicted"/>
<feature type="domain" description="Transposase IS110-like N-terminal" evidence="2">
    <location>
        <begin position="5"/>
        <end position="161"/>
    </location>
</feature>
<dbReference type="PANTHER" id="PTHR33055:SF3">
    <property type="entry name" value="PUTATIVE TRANSPOSASE FOR IS117-RELATED"/>
    <property type="match status" value="1"/>
</dbReference>
<dbReference type="GO" id="GO:0004803">
    <property type="term" value="F:transposase activity"/>
    <property type="evidence" value="ECO:0007669"/>
    <property type="project" value="InterPro"/>
</dbReference>
<dbReference type="Pfam" id="PF01548">
    <property type="entry name" value="DEDD_Tnp_IS110"/>
    <property type="match status" value="1"/>
</dbReference>
<evidence type="ECO:0000259" key="2">
    <source>
        <dbReference type="Pfam" id="PF01548"/>
    </source>
</evidence>
<protein>
    <recommendedName>
        <fullName evidence="2">Transposase IS110-like N-terminal domain-containing protein</fullName>
    </recommendedName>
</protein>